<dbReference type="EMBL" id="CP002584">
    <property type="protein sequence ID" value="ADZ77270.1"/>
    <property type="molecule type" value="Genomic_DNA"/>
</dbReference>
<accession>F4C9Y0</accession>
<dbReference type="STRING" id="743722.Sph21_0691"/>
<sequence>MRFQNEVLLQTLDSRLKKSEVCVFFATQEIFAKGIKYAKEGEIEQSTNCFLLGETELNKVDNNTELKRWLLFSYLSKRSFLHYKTGNKDKAVEYLCRYKEVLNWLIERGVKFLVFPFIQYQHNMARILFYERDTRAAITQVIGSLKSLLSSTSKGTQNSFICGVDLLKLIQEDIRYQNIVDLYVGQLMVEVLLSISKSDNFLDHLQTFLRSLNHFWTAYNPGSSFGVALKQFITPFFMSCHVLDQIDQEKLLKELSFIREVHKLPNLWSDLLTAYISKLQG</sequence>
<reference evidence="1" key="1">
    <citation type="submission" date="2011-03" db="EMBL/GenBank/DDBJ databases">
        <title>Complete sequence of Sphingobacterium sp. 21.</title>
        <authorList>
            <consortium name="US DOE Joint Genome Institute"/>
            <person name="Lucas S."/>
            <person name="Copeland A."/>
            <person name="Lapidus A."/>
            <person name="Cheng J.-F."/>
            <person name="Goodwin L."/>
            <person name="Pitluck S."/>
            <person name="Davenport K."/>
            <person name="Detter J.C."/>
            <person name="Han C."/>
            <person name="Tapia R."/>
            <person name="Land M."/>
            <person name="Hauser L."/>
            <person name="Kyrpides N."/>
            <person name="Ivanova N."/>
            <person name="Ovchinnikova G."/>
            <person name="Pagani I."/>
            <person name="Siebers A.K."/>
            <person name="Allgaier M."/>
            <person name="Thelen M.P."/>
            <person name="Hugenholtz P."/>
            <person name="Woyke T."/>
        </authorList>
    </citation>
    <scope>NUCLEOTIDE SEQUENCE</scope>
    <source>
        <strain evidence="1">21</strain>
    </source>
</reference>
<dbReference type="HOGENOM" id="CLU_990099_0_0_10"/>
<dbReference type="KEGG" id="shg:Sph21_0691"/>
<proteinExistence type="predicted"/>
<dbReference type="PATRIC" id="fig|743722.3.peg.744"/>
<evidence type="ECO:0000313" key="1">
    <source>
        <dbReference type="EMBL" id="ADZ77270.1"/>
    </source>
</evidence>
<name>F4C9Y0_SPHS2</name>
<dbReference type="AlphaFoldDB" id="F4C9Y0"/>
<organism evidence="1">
    <name type="scientific">Sphingobacterium sp. (strain 21)</name>
    <dbReference type="NCBI Taxonomy" id="743722"/>
    <lineage>
        <taxon>Bacteria</taxon>
        <taxon>Pseudomonadati</taxon>
        <taxon>Bacteroidota</taxon>
        <taxon>Sphingobacteriia</taxon>
        <taxon>Sphingobacteriales</taxon>
        <taxon>Sphingobacteriaceae</taxon>
        <taxon>Sphingobacterium</taxon>
    </lineage>
</organism>
<protein>
    <submittedName>
        <fullName evidence="1">Uncharacterized protein</fullName>
    </submittedName>
</protein>
<gene>
    <name evidence="1" type="ordered locus">Sph21_0691</name>
</gene>